<evidence type="ECO:0000313" key="9">
    <source>
        <dbReference type="Proteomes" id="UP000198510"/>
    </source>
</evidence>
<evidence type="ECO:0000256" key="4">
    <source>
        <dbReference type="ARBA" id="ARBA00023136"/>
    </source>
</evidence>
<dbReference type="STRING" id="1075417.SAMN05421823_101427"/>
<name>A0A1G8XNG5_9BACT</name>
<sequence length="817" mass="91187">MHIFGFAFLVLCFLTTSGLAQSADSLAGRFVVEEVHVIGTQQTQPAALEQLSGLAAGDTLQLPGPQLQEALHRLWQQGVWSDLEVQVIPSHDDRVQVVFRIDEYPRFGGLDWQGISLRQARTLEKALALHKGQLLTDAVRGRVRRYVLQQLREKGYHQAQVETALRPDSVVSRTVRLQVKVTPGPRLKLQEVRFTGSAAFLPATLRQHLRPLRFRPFHRQRYTPDERQTALRHLQEFYQSRGYLDAHLTDTLLVGERGTTTWQIAVQEGAPYRLDSLVWSGNALYNDSILTQAMPLRPGDVLDLPRLEAALQLQTPDAPLAALYLDRGYPAAEASWWVVPTSDRTATVRVALHEGKQAHFGTVQIVGNERTHDHVIRRELPPLPGTLFSRQALVRAQLALSQLSFLDPTQLGVRLLPNATQDTMGVELRVAESPKDRYELAGTWVAGVGPVGSLGLNLYNFSLHNLFRPRQWHPVPAGDGQQLLLRLQTNGRPYQNYSLSFVEPWLGGRRANALQLTLSHSVLNGTNPLVISAPDTNTDGRLTLTSIATSWSRPLPRLDAYTSLNLAATYNRYGLRNFEYDLGFSTGAAHSVSLRTALVRNHIDDPIYPHKGSQLALALTLTPPYSLLGQRDPLHWIEYHKWMADARAYWPLGKAWVLETRAHVGYLGTYTRHATLGPFERFYLGGRGLAGPNTLLGSDLVALRGYDDLTLTPTDEAGHLLGGTLYQKFSLELRHLLLQRSAATAYLLGFAEAGNTWLPSQPYQPFSLYRAAGLGLRVHTTTFGWLGIDVGWGFDPLPNGQRTRQPVVQFLLGLPIR</sequence>
<dbReference type="AlphaFoldDB" id="A0A1G8XNG5"/>
<gene>
    <name evidence="8" type="ORF">SAMN05421823_101427</name>
</gene>
<keyword evidence="3 6" id="KW-0732">Signal</keyword>
<evidence type="ECO:0000256" key="3">
    <source>
        <dbReference type="ARBA" id="ARBA00022729"/>
    </source>
</evidence>
<feature type="signal peptide" evidence="6">
    <location>
        <begin position="1"/>
        <end position="22"/>
    </location>
</feature>
<comment type="subcellular location">
    <subcellularLocation>
        <location evidence="1">Membrane</location>
    </subcellularLocation>
</comment>
<accession>A0A1G8XNG5</accession>
<evidence type="ECO:0000313" key="8">
    <source>
        <dbReference type="EMBL" id="SDJ92149.1"/>
    </source>
</evidence>
<dbReference type="InterPro" id="IPR039910">
    <property type="entry name" value="D15-like"/>
</dbReference>
<dbReference type="RefSeq" id="WP_089678445.1">
    <property type="nucleotide sequence ID" value="NZ_FNFO01000001.1"/>
</dbReference>
<dbReference type="InterPro" id="IPR000184">
    <property type="entry name" value="Bac_surfAg_D15"/>
</dbReference>
<evidence type="ECO:0000256" key="1">
    <source>
        <dbReference type="ARBA" id="ARBA00004370"/>
    </source>
</evidence>
<dbReference type="OrthoDB" id="9802086at2"/>
<evidence type="ECO:0000256" key="6">
    <source>
        <dbReference type="SAM" id="SignalP"/>
    </source>
</evidence>
<dbReference type="EMBL" id="FNFO01000001">
    <property type="protein sequence ID" value="SDJ92149.1"/>
    <property type="molecule type" value="Genomic_DNA"/>
</dbReference>
<dbReference type="PANTHER" id="PTHR12815:SF47">
    <property type="entry name" value="TRANSLOCATION AND ASSEMBLY MODULE SUBUNIT TAMA"/>
    <property type="match status" value="1"/>
</dbReference>
<evidence type="ECO:0000259" key="7">
    <source>
        <dbReference type="PROSITE" id="PS51779"/>
    </source>
</evidence>
<evidence type="ECO:0000256" key="2">
    <source>
        <dbReference type="ARBA" id="ARBA00022692"/>
    </source>
</evidence>
<dbReference type="Proteomes" id="UP000198510">
    <property type="component" value="Unassembled WGS sequence"/>
</dbReference>
<dbReference type="PANTHER" id="PTHR12815">
    <property type="entry name" value="SORTING AND ASSEMBLY MACHINERY SAMM50 PROTEIN FAMILY MEMBER"/>
    <property type="match status" value="1"/>
</dbReference>
<keyword evidence="2" id="KW-0812">Transmembrane</keyword>
<keyword evidence="9" id="KW-1185">Reference proteome</keyword>
<reference evidence="8 9" key="1">
    <citation type="submission" date="2016-10" db="EMBL/GenBank/DDBJ databases">
        <authorList>
            <person name="de Groot N.N."/>
        </authorList>
    </citation>
    <scope>NUCLEOTIDE SEQUENCE [LARGE SCALE GENOMIC DNA]</scope>
    <source>
        <strain evidence="8 9">DSM 25186</strain>
    </source>
</reference>
<dbReference type="Pfam" id="PF01103">
    <property type="entry name" value="Omp85"/>
    <property type="match status" value="1"/>
</dbReference>
<dbReference type="GO" id="GO:0019867">
    <property type="term" value="C:outer membrane"/>
    <property type="evidence" value="ECO:0007669"/>
    <property type="project" value="InterPro"/>
</dbReference>
<protein>
    <submittedName>
        <fullName evidence="8">Outer membrane protein insertion porin family</fullName>
    </submittedName>
</protein>
<feature type="chain" id="PRO_5011615174" evidence="6">
    <location>
        <begin position="23"/>
        <end position="817"/>
    </location>
</feature>
<dbReference type="Gene3D" id="2.40.160.50">
    <property type="entry name" value="membrane protein fhac: a member of the omp85/tpsb transporter family"/>
    <property type="match status" value="1"/>
</dbReference>
<organism evidence="8 9">
    <name type="scientific">Catalinimonas alkaloidigena</name>
    <dbReference type="NCBI Taxonomy" id="1075417"/>
    <lineage>
        <taxon>Bacteria</taxon>
        <taxon>Pseudomonadati</taxon>
        <taxon>Bacteroidota</taxon>
        <taxon>Cytophagia</taxon>
        <taxon>Cytophagales</taxon>
        <taxon>Catalimonadaceae</taxon>
        <taxon>Catalinimonas</taxon>
    </lineage>
</organism>
<feature type="domain" description="POTRA" evidence="7">
    <location>
        <begin position="30"/>
        <end position="104"/>
    </location>
</feature>
<dbReference type="InterPro" id="IPR034746">
    <property type="entry name" value="POTRA"/>
</dbReference>
<dbReference type="PROSITE" id="PS51779">
    <property type="entry name" value="POTRA"/>
    <property type="match status" value="1"/>
</dbReference>
<proteinExistence type="predicted"/>
<evidence type="ECO:0000256" key="5">
    <source>
        <dbReference type="ARBA" id="ARBA00023237"/>
    </source>
</evidence>
<keyword evidence="5" id="KW-0998">Cell outer membrane</keyword>
<keyword evidence="4" id="KW-0472">Membrane</keyword>
<dbReference type="Gene3D" id="3.10.20.310">
    <property type="entry name" value="membrane protein fhac"/>
    <property type="match status" value="4"/>
</dbReference>